<dbReference type="SUPFAM" id="SSF54928">
    <property type="entry name" value="RNA-binding domain, RBD"/>
    <property type="match status" value="2"/>
</dbReference>
<gene>
    <name evidence="4" type="ORF">BK809_0007893</name>
</gene>
<dbReference type="FunFam" id="3.30.70.330:FF:000134">
    <property type="entry name" value="Nuclear and cytoplasmic polyadenylated rna-binding pub1"/>
    <property type="match status" value="1"/>
</dbReference>
<evidence type="ECO:0000313" key="5">
    <source>
        <dbReference type="Proteomes" id="UP000190776"/>
    </source>
</evidence>
<dbReference type="FunFam" id="3.30.70.330:FF:000224">
    <property type="entry name" value="Nuclear and cytoplasmic polyadenylated RNA-binding protein"/>
    <property type="match status" value="1"/>
</dbReference>
<evidence type="ECO:0000313" key="4">
    <source>
        <dbReference type="EMBL" id="OMP87803.1"/>
    </source>
</evidence>
<dbReference type="CDD" id="cd12614">
    <property type="entry name" value="RRM1_PUB1"/>
    <property type="match status" value="1"/>
</dbReference>
<proteinExistence type="predicted"/>
<dbReference type="InterPro" id="IPR012677">
    <property type="entry name" value="Nucleotide-bd_a/b_plait_sf"/>
</dbReference>
<dbReference type="SMART" id="SM00360">
    <property type="entry name" value="RRM"/>
    <property type="match status" value="3"/>
</dbReference>
<dbReference type="InterPro" id="IPR000504">
    <property type="entry name" value="RRM_dom"/>
</dbReference>
<evidence type="ECO:0000259" key="3">
    <source>
        <dbReference type="PROSITE" id="PS50102"/>
    </source>
</evidence>
<comment type="caution">
    <text evidence="4">The sequence shown here is derived from an EMBL/GenBank/DDBJ whole genome shotgun (WGS) entry which is preliminary data.</text>
</comment>
<keyword evidence="1" id="KW-0694">RNA-binding</keyword>
<feature type="domain" description="RRM" evidence="3">
    <location>
        <begin position="87"/>
        <end position="167"/>
    </location>
</feature>
<dbReference type="STRING" id="420778.A0A1S8BKN3"/>
<dbReference type="InterPro" id="IPR003954">
    <property type="entry name" value="RRM_euk-type"/>
</dbReference>
<organism evidence="4 5">
    <name type="scientific">Diplodia seriata</name>
    <dbReference type="NCBI Taxonomy" id="420778"/>
    <lineage>
        <taxon>Eukaryota</taxon>
        <taxon>Fungi</taxon>
        <taxon>Dikarya</taxon>
        <taxon>Ascomycota</taxon>
        <taxon>Pezizomycotina</taxon>
        <taxon>Dothideomycetes</taxon>
        <taxon>Dothideomycetes incertae sedis</taxon>
        <taxon>Botryosphaeriales</taxon>
        <taxon>Botryosphaeriaceae</taxon>
        <taxon>Diplodia</taxon>
    </lineage>
</organism>
<dbReference type="Gene3D" id="3.30.70.330">
    <property type="match status" value="3"/>
</dbReference>
<reference evidence="4 5" key="1">
    <citation type="submission" date="2017-01" db="EMBL/GenBank/DDBJ databases">
        <title>Draft genome sequence of Diplodia seriata F98.1, a fungal species involved in grapevine trunk diseases.</title>
        <authorList>
            <person name="Robert-Siegwald G."/>
            <person name="Vallet J."/>
            <person name="Abou-Mansour E."/>
            <person name="Xu J."/>
            <person name="Rey P."/>
            <person name="Bertsch C."/>
            <person name="Rego C."/>
            <person name="Larignon P."/>
            <person name="Fontaine F."/>
            <person name="Lebrun M.-H."/>
        </authorList>
    </citation>
    <scope>NUCLEOTIDE SEQUENCE [LARGE SCALE GENOMIC DNA]</scope>
    <source>
        <strain evidence="4 5">F98.1</strain>
    </source>
</reference>
<evidence type="ECO:0000256" key="1">
    <source>
        <dbReference type="PROSITE-ProRule" id="PRU00176"/>
    </source>
</evidence>
<dbReference type="AlphaFoldDB" id="A0A1S8BKN3"/>
<sequence>MDDSAASGASLPPPPAPAGAPGYDNGAQGNPQASQGHMPPPPLAPVIIPQNTNPIPTAISSPMSGSVMSPTSAGGYVRRAAPEPNKRALYVGGLDPRITEDVLRQIFETAGHVVSVKIIPDKNKFQSKGLNYGFVEYDDPGTAERAMQTLNGRRVHQSEIRVNWAYQSNNQPKEDTSNHFHIFVGDLSNEVNDEVLLQAFSAFGAVSEARVMWDMKTGRSRGYGFVAFRDRSDAEKALSSMDGEWLGSRAIRCNWANQKGQPSISQQQAMASMGMTPTTPYGHHHFPTHGVQSYEMVVNQTPAWQTTCYVGNLTPYTTQSDLVPLFQNFGYVVETRFQSDRGFAFIKMDTHENAAMAICQLNGYNVNGRPLKCSVCPSPGAQPFAQSQGGFGGPAMAQPYQQMPGSAGGFGRGNAGAQQWAQPTPGGFGQVNNGFQGYSG</sequence>
<dbReference type="Pfam" id="PF00076">
    <property type="entry name" value="RRM_1"/>
    <property type="match status" value="3"/>
</dbReference>
<feature type="region of interest" description="Disordered" evidence="2">
    <location>
        <begin position="1"/>
        <end position="80"/>
    </location>
</feature>
<evidence type="ECO:0000256" key="2">
    <source>
        <dbReference type="SAM" id="MobiDB-lite"/>
    </source>
</evidence>
<feature type="domain" description="RRM" evidence="3">
    <location>
        <begin position="306"/>
        <end position="378"/>
    </location>
</feature>
<feature type="domain" description="RRM" evidence="3">
    <location>
        <begin position="180"/>
        <end position="258"/>
    </location>
</feature>
<dbReference type="FunFam" id="3.30.70.330:FF:000117">
    <property type="entry name" value="Nuclear and cytoplasmic polyadenylated RNA-binding protein"/>
    <property type="match status" value="1"/>
</dbReference>
<dbReference type="GO" id="GO:0003723">
    <property type="term" value="F:RNA binding"/>
    <property type="evidence" value="ECO:0007669"/>
    <property type="project" value="UniProtKB-UniRule"/>
</dbReference>
<dbReference type="InterPro" id="IPR035979">
    <property type="entry name" value="RBD_domain_sf"/>
</dbReference>
<dbReference type="EMBL" id="MSZU01000076">
    <property type="protein sequence ID" value="OMP87803.1"/>
    <property type="molecule type" value="Genomic_DNA"/>
</dbReference>
<dbReference type="CDD" id="cd12619">
    <property type="entry name" value="RRM2_PUB1"/>
    <property type="match status" value="1"/>
</dbReference>
<feature type="compositionally biased region" description="Low complexity" evidence="2">
    <location>
        <begin position="1"/>
        <end position="10"/>
    </location>
</feature>
<feature type="compositionally biased region" description="Polar residues" evidence="2">
    <location>
        <begin position="50"/>
        <end position="72"/>
    </location>
</feature>
<dbReference type="Proteomes" id="UP000190776">
    <property type="component" value="Unassembled WGS sequence"/>
</dbReference>
<dbReference type="SMART" id="SM00361">
    <property type="entry name" value="RRM_1"/>
    <property type="match status" value="3"/>
</dbReference>
<accession>A0A1S8BKN3</accession>
<dbReference type="PANTHER" id="PTHR48038:SF1">
    <property type="entry name" value="RIBONUCLEOPROTEIN RB97D"/>
    <property type="match status" value="1"/>
</dbReference>
<protein>
    <submittedName>
        <fullName evidence="4">Nucleolysin TIAR</fullName>
    </submittedName>
</protein>
<dbReference type="PANTHER" id="PTHR48038">
    <property type="entry name" value="RIBONUCLEOPROTEIN RB97D"/>
    <property type="match status" value="1"/>
</dbReference>
<name>A0A1S8BKN3_9PEZI</name>
<feature type="compositionally biased region" description="Low complexity" evidence="2">
    <location>
        <begin position="430"/>
        <end position="440"/>
    </location>
</feature>
<feature type="region of interest" description="Disordered" evidence="2">
    <location>
        <begin position="411"/>
        <end position="440"/>
    </location>
</feature>
<dbReference type="PROSITE" id="PS50102">
    <property type="entry name" value="RRM"/>
    <property type="match status" value="3"/>
</dbReference>
<dbReference type="OrthoDB" id="8093034at2759"/>